<keyword evidence="2" id="KW-1185">Reference proteome</keyword>
<protein>
    <submittedName>
        <fullName evidence="1">Uncharacterized protein</fullName>
    </submittedName>
</protein>
<dbReference type="AlphaFoldDB" id="A0A917BXC8"/>
<evidence type="ECO:0000313" key="1">
    <source>
        <dbReference type="EMBL" id="GGF60305.1"/>
    </source>
</evidence>
<comment type="caution">
    <text evidence="1">The sequence shown here is derived from an EMBL/GenBank/DDBJ whole genome shotgun (WGS) entry which is preliminary data.</text>
</comment>
<dbReference type="Proteomes" id="UP000605670">
    <property type="component" value="Unassembled WGS sequence"/>
</dbReference>
<dbReference type="EMBL" id="BMEM01000007">
    <property type="protein sequence ID" value="GGF60305.1"/>
    <property type="molecule type" value="Genomic_DNA"/>
</dbReference>
<name>A0A917BXC8_9MICO</name>
<accession>A0A917BXC8</accession>
<sequence length="86" mass="9025">MEVDGRAPLSAAHVLPVPLPSQGRNTPGALEHLAGRLEVRVARRGRAVWSGTSYLAGLEHGGLARAAAELGRRGGDPTPRQGRVQD</sequence>
<evidence type="ECO:0000313" key="2">
    <source>
        <dbReference type="Proteomes" id="UP000605670"/>
    </source>
</evidence>
<gene>
    <name evidence="1" type="ORF">GCM10011366_30160</name>
</gene>
<reference evidence="1" key="1">
    <citation type="journal article" date="2014" name="Int. J. Syst. Evol. Microbiol.">
        <title>Complete genome sequence of Corynebacterium casei LMG S-19264T (=DSM 44701T), isolated from a smear-ripened cheese.</title>
        <authorList>
            <consortium name="US DOE Joint Genome Institute (JGI-PGF)"/>
            <person name="Walter F."/>
            <person name="Albersmeier A."/>
            <person name="Kalinowski J."/>
            <person name="Ruckert C."/>
        </authorList>
    </citation>
    <scope>NUCLEOTIDE SEQUENCE</scope>
    <source>
        <strain evidence="1">CGMCC 1.12160</strain>
    </source>
</reference>
<proteinExistence type="predicted"/>
<reference evidence="1" key="2">
    <citation type="submission" date="2020-09" db="EMBL/GenBank/DDBJ databases">
        <authorList>
            <person name="Sun Q."/>
            <person name="Zhou Y."/>
        </authorList>
    </citation>
    <scope>NUCLEOTIDE SEQUENCE</scope>
    <source>
        <strain evidence="1">CGMCC 1.12160</strain>
    </source>
</reference>
<organism evidence="1 2">
    <name type="scientific">Ornithinimicrobium tianjinense</name>
    <dbReference type="NCBI Taxonomy" id="1195761"/>
    <lineage>
        <taxon>Bacteria</taxon>
        <taxon>Bacillati</taxon>
        <taxon>Actinomycetota</taxon>
        <taxon>Actinomycetes</taxon>
        <taxon>Micrococcales</taxon>
        <taxon>Ornithinimicrobiaceae</taxon>
        <taxon>Ornithinimicrobium</taxon>
    </lineage>
</organism>
<dbReference type="RefSeq" id="WP_229735345.1">
    <property type="nucleotide sequence ID" value="NZ_BAABKH010000004.1"/>
</dbReference>